<dbReference type="Proteomes" id="UP000230551">
    <property type="component" value="Unassembled WGS sequence"/>
</dbReference>
<dbReference type="STRING" id="85968.GCA_900073015_01797"/>
<proteinExistence type="inferred from homology"/>
<gene>
    <name evidence="20" type="ORF">CQY22_000240</name>
</gene>
<dbReference type="OrthoDB" id="9792957at2"/>
<dbReference type="PROSITE" id="PS51257">
    <property type="entry name" value="PROKAR_LIPOPROTEIN"/>
    <property type="match status" value="1"/>
</dbReference>
<keyword evidence="8" id="KW-0049">Antioxidant</keyword>
<evidence type="ECO:0000256" key="4">
    <source>
        <dbReference type="ARBA" id="ARBA00022475"/>
    </source>
</evidence>
<evidence type="ECO:0000256" key="15">
    <source>
        <dbReference type="ARBA" id="ARBA00024900"/>
    </source>
</evidence>
<keyword evidence="4" id="KW-1003">Cell membrane</keyword>
<feature type="domain" description="Superoxide dismutase copper/zinc binding" evidence="19">
    <location>
        <begin position="84"/>
        <end position="233"/>
    </location>
</feature>
<evidence type="ECO:0000313" key="20">
    <source>
        <dbReference type="EMBL" id="PIB77443.1"/>
    </source>
</evidence>
<keyword evidence="11" id="KW-0472">Membrane</keyword>
<evidence type="ECO:0000256" key="10">
    <source>
        <dbReference type="ARBA" id="ARBA00023008"/>
    </source>
</evidence>
<sequence>MVKPAFPEPWGKSAVAVLFAAPVALLSACAPPGEVPADAPGTTPSVWTGSPAPGSGAESHGEESSGSEALVVPLRNVGGAEVATATFDFESGFVKVTVETTGTAALTPGFHGLHIHAVGKCEPSSTAPAGGAPGAFLSAGGHFQAPGHSGHPMSGDLSSLQVREDGSALLVTTTDAFTEDDLKAGSGTAIMIHEGADNFANIPDRYSADGVAGPDANTMATGDAGSRVACGVISAG</sequence>
<feature type="compositionally biased region" description="Low complexity" evidence="18">
    <location>
        <begin position="54"/>
        <end position="67"/>
    </location>
</feature>
<keyword evidence="9 17" id="KW-0560">Oxidoreductase</keyword>
<evidence type="ECO:0000259" key="19">
    <source>
        <dbReference type="Pfam" id="PF00080"/>
    </source>
</evidence>
<evidence type="ECO:0000256" key="12">
    <source>
        <dbReference type="ARBA" id="ARBA00023139"/>
    </source>
</evidence>
<evidence type="ECO:0000256" key="11">
    <source>
        <dbReference type="ARBA" id="ARBA00023136"/>
    </source>
</evidence>
<dbReference type="EC" id="1.15.1.1" evidence="2 17"/>
<evidence type="ECO:0000256" key="13">
    <source>
        <dbReference type="ARBA" id="ARBA00023157"/>
    </source>
</evidence>
<keyword evidence="12" id="KW-0564">Palmitate</keyword>
<evidence type="ECO:0000256" key="6">
    <source>
        <dbReference type="ARBA" id="ARBA00022729"/>
    </source>
</evidence>
<comment type="cofactor">
    <cofactor evidence="17">
        <name>Zn(2+)</name>
        <dbReference type="ChEBI" id="CHEBI:29105"/>
    </cofactor>
    <text evidence="17">Binds 1 zinc ion per subunit.</text>
</comment>
<evidence type="ECO:0000256" key="8">
    <source>
        <dbReference type="ARBA" id="ARBA00022862"/>
    </source>
</evidence>
<evidence type="ECO:0000256" key="9">
    <source>
        <dbReference type="ARBA" id="ARBA00023002"/>
    </source>
</evidence>
<evidence type="ECO:0000256" key="3">
    <source>
        <dbReference type="ARBA" id="ARBA00020928"/>
    </source>
</evidence>
<dbReference type="NCBIfam" id="NF047631">
    <property type="entry name" value="SodCMycob"/>
    <property type="match status" value="1"/>
</dbReference>
<dbReference type="InterPro" id="IPR036423">
    <property type="entry name" value="SOD-like_Cu/Zn_dom_sf"/>
</dbReference>
<evidence type="ECO:0000256" key="17">
    <source>
        <dbReference type="RuleBase" id="RU000393"/>
    </source>
</evidence>
<keyword evidence="10 17" id="KW-0186">Copper</keyword>
<dbReference type="Gene3D" id="2.60.40.200">
    <property type="entry name" value="Superoxide dismutase, copper/zinc binding domain"/>
    <property type="match status" value="1"/>
</dbReference>
<keyword evidence="14" id="KW-0449">Lipoprotein</keyword>
<name>A0A2G5PHE5_9MYCO</name>
<evidence type="ECO:0000256" key="5">
    <source>
        <dbReference type="ARBA" id="ARBA00022723"/>
    </source>
</evidence>
<dbReference type="EMBL" id="PDCN02000001">
    <property type="protein sequence ID" value="PIB77443.1"/>
    <property type="molecule type" value="Genomic_DNA"/>
</dbReference>
<dbReference type="FunFam" id="2.60.40.200:FF:000012">
    <property type="entry name" value="Superoxide dismutase [Cu-Zn]"/>
    <property type="match status" value="1"/>
</dbReference>
<dbReference type="PANTHER" id="PTHR10003">
    <property type="entry name" value="SUPEROXIDE DISMUTASE CU-ZN -RELATED"/>
    <property type="match status" value="1"/>
</dbReference>
<accession>A0A2G5PHE5</accession>
<feature type="region of interest" description="Disordered" evidence="18">
    <location>
        <begin position="36"/>
        <end position="67"/>
    </location>
</feature>
<keyword evidence="6" id="KW-0732">Signal</keyword>
<dbReference type="PROSITE" id="PS00332">
    <property type="entry name" value="SOD_CU_ZN_2"/>
    <property type="match status" value="1"/>
</dbReference>
<dbReference type="GO" id="GO:0005507">
    <property type="term" value="F:copper ion binding"/>
    <property type="evidence" value="ECO:0007669"/>
    <property type="project" value="InterPro"/>
</dbReference>
<evidence type="ECO:0000256" key="2">
    <source>
        <dbReference type="ARBA" id="ARBA00012682"/>
    </source>
</evidence>
<keyword evidence="7 17" id="KW-0862">Zinc</keyword>
<dbReference type="Pfam" id="PF00080">
    <property type="entry name" value="Sod_Cu"/>
    <property type="match status" value="1"/>
</dbReference>
<reference evidence="20 21" key="1">
    <citation type="journal article" date="2017" name="Infect. Genet. Evol.">
        <title>The new phylogeny of the genus Mycobacterium: The old and the news.</title>
        <authorList>
            <person name="Tortoli E."/>
            <person name="Fedrizzi T."/>
            <person name="Meehan C.J."/>
            <person name="Trovato A."/>
            <person name="Grottola A."/>
            <person name="Giacobazzi E."/>
            <person name="Serpini G.F."/>
            <person name="Tagliazucchi S."/>
            <person name="Fabio A."/>
            <person name="Bettua C."/>
            <person name="Bertorelli R."/>
            <person name="Frascaro F."/>
            <person name="De Sanctis V."/>
            <person name="Pecorari M."/>
            <person name="Jousson O."/>
            <person name="Segata N."/>
            <person name="Cirillo D.M."/>
        </authorList>
    </citation>
    <scope>NUCLEOTIDE SEQUENCE [LARGE SCALE GENOMIC DNA]</scope>
    <source>
        <strain evidence="20 21">CIP1034565</strain>
    </source>
</reference>
<comment type="catalytic activity">
    <reaction evidence="16 17">
        <text>2 superoxide + 2 H(+) = H2O2 + O2</text>
        <dbReference type="Rhea" id="RHEA:20696"/>
        <dbReference type="ChEBI" id="CHEBI:15378"/>
        <dbReference type="ChEBI" id="CHEBI:15379"/>
        <dbReference type="ChEBI" id="CHEBI:16240"/>
        <dbReference type="ChEBI" id="CHEBI:18421"/>
        <dbReference type="EC" id="1.15.1.1"/>
    </reaction>
</comment>
<comment type="caution">
    <text evidence="20">The sequence shown here is derived from an EMBL/GenBank/DDBJ whole genome shotgun (WGS) entry which is preliminary data.</text>
</comment>
<dbReference type="InterPro" id="IPR024134">
    <property type="entry name" value="SOD_Cu/Zn_/chaperone"/>
</dbReference>
<evidence type="ECO:0000256" key="16">
    <source>
        <dbReference type="ARBA" id="ARBA00049204"/>
    </source>
</evidence>
<protein>
    <recommendedName>
        <fullName evidence="3 17">Superoxide dismutase [Cu-Zn]</fullName>
        <ecNumber evidence="2 17">1.15.1.1</ecNumber>
    </recommendedName>
</protein>
<evidence type="ECO:0000256" key="14">
    <source>
        <dbReference type="ARBA" id="ARBA00023288"/>
    </source>
</evidence>
<organism evidence="20 21">
    <name type="scientific">Mycolicibacterium brumae</name>
    <dbReference type="NCBI Taxonomy" id="85968"/>
    <lineage>
        <taxon>Bacteria</taxon>
        <taxon>Bacillati</taxon>
        <taxon>Actinomycetota</taxon>
        <taxon>Actinomycetes</taxon>
        <taxon>Mycobacteriales</taxon>
        <taxon>Mycobacteriaceae</taxon>
        <taxon>Mycolicibacterium</taxon>
    </lineage>
</organism>
<dbReference type="RefSeq" id="WP_090588674.1">
    <property type="nucleotide sequence ID" value="NZ_CP104302.1"/>
</dbReference>
<dbReference type="InterPro" id="IPR001424">
    <property type="entry name" value="SOD_Cu_Zn_dom"/>
</dbReference>
<comment type="similarity">
    <text evidence="1 17">Belongs to the Cu-Zn superoxide dismutase family.</text>
</comment>
<evidence type="ECO:0000256" key="18">
    <source>
        <dbReference type="SAM" id="MobiDB-lite"/>
    </source>
</evidence>
<dbReference type="GO" id="GO:0004784">
    <property type="term" value="F:superoxide dismutase activity"/>
    <property type="evidence" value="ECO:0007669"/>
    <property type="project" value="UniProtKB-EC"/>
</dbReference>
<evidence type="ECO:0000256" key="1">
    <source>
        <dbReference type="ARBA" id="ARBA00010457"/>
    </source>
</evidence>
<evidence type="ECO:0000313" key="21">
    <source>
        <dbReference type="Proteomes" id="UP000230551"/>
    </source>
</evidence>
<comment type="function">
    <text evidence="15">Destroys radicals which are normally produced within the cells and which are toxic to biological systems. May play a role in favoring mycobacterial survival in phagocytes.</text>
</comment>
<keyword evidence="13" id="KW-1015">Disulfide bond</keyword>
<keyword evidence="21" id="KW-1185">Reference proteome</keyword>
<evidence type="ECO:0000256" key="7">
    <source>
        <dbReference type="ARBA" id="ARBA00022833"/>
    </source>
</evidence>
<comment type="cofactor">
    <cofactor evidence="17">
        <name>Cu cation</name>
        <dbReference type="ChEBI" id="CHEBI:23378"/>
    </cofactor>
    <text evidence="17">Binds 1 copper ion per subunit.</text>
</comment>
<dbReference type="AlphaFoldDB" id="A0A2G5PHE5"/>
<keyword evidence="5 17" id="KW-0479">Metal-binding</keyword>
<dbReference type="SUPFAM" id="SSF49329">
    <property type="entry name" value="Cu,Zn superoxide dismutase-like"/>
    <property type="match status" value="1"/>
</dbReference>
<dbReference type="InterPro" id="IPR018152">
    <property type="entry name" value="SOD_Cu/Zn_BS"/>
</dbReference>